<dbReference type="AlphaFoldDB" id="D6Z398"/>
<dbReference type="HAMAP" id="MF_02071">
    <property type="entry name" value="RlpA"/>
    <property type="match status" value="1"/>
</dbReference>
<feature type="compositionally biased region" description="Basic and acidic residues" evidence="6">
    <location>
        <begin position="47"/>
        <end position="56"/>
    </location>
</feature>
<sequence>MMMSNQGPFFRPYHPSHGWRLLGLLLVLMVLGACGKPQVISSPTGKSRVEAPHDSPARIPPTQRPYQIQGTTYYPIPSAHGYSETGIASWYGRKFHGRRTSNGEIYDMHAMTAAHKTLPMDTHLLVENLENGREITVRINDRGPFVRGRIIDLSYRAAQKLGMAEQGLAQVRITALGATERYVEDGQLQQRFTATPDFEHGEFYVQVGAFTVAENATRLRDQLQEWGRTAVIREYDHGGRLFHRVQVAAGDTLSGALRLERVLIEAGYTDAFVVAR</sequence>
<dbReference type="InterPro" id="IPR034718">
    <property type="entry name" value="RlpA"/>
</dbReference>
<dbReference type="InterPro" id="IPR036908">
    <property type="entry name" value="RlpA-like_sf"/>
</dbReference>
<dbReference type="EMBL" id="CP001940">
    <property type="protein sequence ID" value="ADH86023.1"/>
    <property type="molecule type" value="Genomic_DNA"/>
</dbReference>
<keyword evidence="1" id="KW-0732">Signal</keyword>
<protein>
    <recommendedName>
        <fullName evidence="4">Probable endolytic peptidoglycan transglycosylase RlpA</fullName>
        <ecNumber evidence="4">4.2.2.-</ecNumber>
    </recommendedName>
</protein>
<dbReference type="STRING" id="589865.DaAHT2_1328"/>
<organism evidence="8 9">
    <name type="scientific">Desulfurivibrio alkaliphilus (strain DSM 19089 / UNIQEM U267 / AHT2)</name>
    <dbReference type="NCBI Taxonomy" id="589865"/>
    <lineage>
        <taxon>Bacteria</taxon>
        <taxon>Pseudomonadati</taxon>
        <taxon>Thermodesulfobacteriota</taxon>
        <taxon>Desulfobulbia</taxon>
        <taxon>Desulfobulbales</taxon>
        <taxon>Desulfobulbaceae</taxon>
        <taxon>Desulfurivibrio</taxon>
    </lineage>
</organism>
<dbReference type="SUPFAM" id="SSF50685">
    <property type="entry name" value="Barwin-like endoglucanases"/>
    <property type="match status" value="1"/>
</dbReference>
<dbReference type="InterPro" id="IPR012997">
    <property type="entry name" value="RplA"/>
</dbReference>
<keyword evidence="8" id="KW-0449">Lipoprotein</keyword>
<reference evidence="9" key="1">
    <citation type="submission" date="2010-02" db="EMBL/GenBank/DDBJ databases">
        <title>Complete sequence of Desulfurivibrio alkaliphilus AHT2.</title>
        <authorList>
            <consortium name="US DOE Joint Genome Institute"/>
            <person name="Pitluck S."/>
            <person name="Chertkov O."/>
            <person name="Detter J.C."/>
            <person name="Han C."/>
            <person name="Tapia R."/>
            <person name="Larimer F."/>
            <person name="Land M."/>
            <person name="Hauser L."/>
            <person name="Kyrpides N."/>
            <person name="Mikhailova N."/>
            <person name="Sorokin D.Y."/>
            <person name="Muyzer G."/>
            <person name="Woyke T."/>
        </authorList>
    </citation>
    <scope>NUCLEOTIDE SEQUENCE [LARGE SCALE GENOMIC DNA]</scope>
    <source>
        <strain evidence="9">DSM 19089 / UNIQEM U267 / AHT2</strain>
    </source>
</reference>
<dbReference type="InterPro" id="IPR036680">
    <property type="entry name" value="SPOR-like_sf"/>
</dbReference>
<proteinExistence type="inferred from homology"/>
<evidence type="ECO:0000256" key="2">
    <source>
        <dbReference type="ARBA" id="ARBA00023239"/>
    </source>
</evidence>
<feature type="region of interest" description="Disordered" evidence="6">
    <location>
        <begin position="41"/>
        <end position="64"/>
    </location>
</feature>
<dbReference type="InterPro" id="IPR007730">
    <property type="entry name" value="SPOR-like_dom"/>
</dbReference>
<dbReference type="NCBIfam" id="TIGR00413">
    <property type="entry name" value="rlpA"/>
    <property type="match status" value="1"/>
</dbReference>
<keyword evidence="3 4" id="KW-0961">Cell wall biogenesis/degradation</keyword>
<dbReference type="CDD" id="cd22268">
    <property type="entry name" value="DPBB_RlpA-like"/>
    <property type="match status" value="1"/>
</dbReference>
<evidence type="ECO:0000256" key="3">
    <source>
        <dbReference type="ARBA" id="ARBA00023316"/>
    </source>
</evidence>
<gene>
    <name evidence="4" type="primary">rlpA</name>
    <name evidence="8" type="ordered locus">DaAHT2_1328</name>
</gene>
<evidence type="ECO:0000313" key="9">
    <source>
        <dbReference type="Proteomes" id="UP000001508"/>
    </source>
</evidence>
<evidence type="ECO:0000256" key="4">
    <source>
        <dbReference type="HAMAP-Rule" id="MF_02071"/>
    </source>
</evidence>
<dbReference type="Pfam" id="PF05036">
    <property type="entry name" value="SPOR"/>
    <property type="match status" value="1"/>
</dbReference>
<dbReference type="PROSITE" id="PS51724">
    <property type="entry name" value="SPOR"/>
    <property type="match status" value="1"/>
</dbReference>
<evidence type="ECO:0000313" key="8">
    <source>
        <dbReference type="EMBL" id="ADH86023.1"/>
    </source>
</evidence>
<dbReference type="PANTHER" id="PTHR34183:SF8">
    <property type="entry name" value="ENDOLYTIC PEPTIDOGLYCAN TRANSGLYCOSYLASE RLPA-RELATED"/>
    <property type="match status" value="1"/>
</dbReference>
<evidence type="ECO:0000256" key="6">
    <source>
        <dbReference type="SAM" id="MobiDB-lite"/>
    </source>
</evidence>
<dbReference type="Gene3D" id="2.40.40.10">
    <property type="entry name" value="RlpA-like domain"/>
    <property type="match status" value="1"/>
</dbReference>
<dbReference type="GO" id="GO:0008932">
    <property type="term" value="F:lytic endotransglycosylase activity"/>
    <property type="evidence" value="ECO:0007669"/>
    <property type="project" value="UniProtKB-UniRule"/>
</dbReference>
<evidence type="ECO:0000256" key="5">
    <source>
        <dbReference type="RuleBase" id="RU003495"/>
    </source>
</evidence>
<dbReference type="PANTHER" id="PTHR34183">
    <property type="entry name" value="ENDOLYTIC PEPTIDOGLYCAN TRANSGLYCOSYLASE RLPA"/>
    <property type="match status" value="1"/>
</dbReference>
<keyword evidence="2 4" id="KW-0456">Lyase</keyword>
<dbReference type="GO" id="GO:0042834">
    <property type="term" value="F:peptidoglycan binding"/>
    <property type="evidence" value="ECO:0007669"/>
    <property type="project" value="InterPro"/>
</dbReference>
<comment type="similarity">
    <text evidence="4 5">Belongs to the RlpA family.</text>
</comment>
<evidence type="ECO:0000256" key="1">
    <source>
        <dbReference type="ARBA" id="ARBA00022729"/>
    </source>
</evidence>
<dbReference type="InterPro" id="IPR009009">
    <property type="entry name" value="RlpA-like_DPBB"/>
</dbReference>
<evidence type="ECO:0000259" key="7">
    <source>
        <dbReference type="PROSITE" id="PS51724"/>
    </source>
</evidence>
<dbReference type="EC" id="4.2.2.-" evidence="4"/>
<dbReference type="Proteomes" id="UP000001508">
    <property type="component" value="Chromosome"/>
</dbReference>
<dbReference type="Gene3D" id="3.30.70.1070">
    <property type="entry name" value="Sporulation related repeat"/>
    <property type="match status" value="1"/>
</dbReference>
<dbReference type="InParanoid" id="D6Z398"/>
<dbReference type="Pfam" id="PF03330">
    <property type="entry name" value="DPBB_1"/>
    <property type="match status" value="1"/>
</dbReference>
<keyword evidence="9" id="KW-1185">Reference proteome</keyword>
<accession>D6Z398</accession>
<dbReference type="SUPFAM" id="SSF110997">
    <property type="entry name" value="Sporulation related repeat"/>
    <property type="match status" value="1"/>
</dbReference>
<dbReference type="GO" id="GO:0071555">
    <property type="term" value="P:cell wall organization"/>
    <property type="evidence" value="ECO:0007669"/>
    <property type="project" value="UniProtKB-KW"/>
</dbReference>
<feature type="domain" description="SPOR" evidence="7">
    <location>
        <begin position="197"/>
        <end position="276"/>
    </location>
</feature>
<dbReference type="HOGENOM" id="CLU_042923_3_4_7"/>
<dbReference type="GO" id="GO:0000270">
    <property type="term" value="P:peptidoglycan metabolic process"/>
    <property type="evidence" value="ECO:0007669"/>
    <property type="project" value="UniProtKB-UniRule"/>
</dbReference>
<comment type="function">
    <text evidence="4">Lytic transglycosylase with a strong preference for naked glycan strands that lack stem peptides.</text>
</comment>
<dbReference type="eggNOG" id="COG0797">
    <property type="taxonomic scope" value="Bacteria"/>
</dbReference>
<name>D6Z398_DESAT</name>
<dbReference type="eggNOG" id="COG3087">
    <property type="taxonomic scope" value="Bacteria"/>
</dbReference>
<dbReference type="KEGG" id="dak:DaAHT2_1328"/>